<sequence>MKLFYFFALLSSILYAKSLTNESCKECHEDIYYEYQSSYHSKTYFNDELHRKVADKASKKTYDCATCHMPAAQNLRALITGKERPSKLYKKESDAISCLYCHQIAYVKKSHAHNINVIAKQAEGYKPNMYGTLENPDDSDKHAMLNNPIYDKNVCLGCHSHKRNSHDVLIFQAIKENQNSTECIKCHMPIVNGAPEKTNKRGRTEHHSHTFAGIHNLGMLEKSVDITAKNTKNSIVITLTNKMPHPLIIQAARLKYLDIELIRDGKIIWRNFKNSPTEDKQGAFHIEFLNDQNQTVIIPSFATKRGFVNNLKAKETKILKYTTPSIQKGDTIKIAMYVILAKPNCTKVLNLEDKSLLKPTLMKQYSYKVE</sequence>
<dbReference type="Pfam" id="PF13435">
    <property type="entry name" value="Cytochrome_C554"/>
    <property type="match status" value="1"/>
</dbReference>
<accession>A0A1W1C382</accession>
<gene>
    <name evidence="2" type="ORF">MNB_SM-6-1428</name>
</gene>
<proteinExistence type="predicted"/>
<reference evidence="2" key="1">
    <citation type="submission" date="2016-10" db="EMBL/GenBank/DDBJ databases">
        <authorList>
            <person name="de Groot N.N."/>
        </authorList>
    </citation>
    <scope>NUCLEOTIDE SEQUENCE</scope>
</reference>
<feature type="domain" description="Cytochrome c-552/4" evidence="1">
    <location>
        <begin position="23"/>
        <end position="102"/>
    </location>
</feature>
<evidence type="ECO:0000259" key="1">
    <source>
        <dbReference type="Pfam" id="PF13435"/>
    </source>
</evidence>
<dbReference type="InterPro" id="IPR036280">
    <property type="entry name" value="Multihaem_cyt_sf"/>
</dbReference>
<dbReference type="EMBL" id="FPHK01000045">
    <property type="protein sequence ID" value="SFV60236.1"/>
    <property type="molecule type" value="Genomic_DNA"/>
</dbReference>
<dbReference type="InterPro" id="IPR023155">
    <property type="entry name" value="Cyt_c-552/4"/>
</dbReference>
<protein>
    <recommendedName>
        <fullName evidence="1">Cytochrome c-552/4 domain-containing protein</fullName>
    </recommendedName>
</protein>
<dbReference type="AlphaFoldDB" id="A0A1W1C382"/>
<organism evidence="2">
    <name type="scientific">hydrothermal vent metagenome</name>
    <dbReference type="NCBI Taxonomy" id="652676"/>
    <lineage>
        <taxon>unclassified sequences</taxon>
        <taxon>metagenomes</taxon>
        <taxon>ecological metagenomes</taxon>
    </lineage>
</organism>
<dbReference type="SUPFAM" id="SSF48695">
    <property type="entry name" value="Multiheme cytochromes"/>
    <property type="match status" value="1"/>
</dbReference>
<evidence type="ECO:0000313" key="2">
    <source>
        <dbReference type="EMBL" id="SFV60236.1"/>
    </source>
</evidence>
<name>A0A1W1C382_9ZZZZ</name>
<dbReference type="Gene3D" id="1.10.1130.10">
    <property type="entry name" value="Flavocytochrome C3, Chain A"/>
    <property type="match status" value="1"/>
</dbReference>